<keyword evidence="4 12" id="KW-0378">Hydrolase</keyword>
<sequence>MTETLRLPANFLFGYATAAYQIEGSPKAVNRTPSIWDTFTHPDTNSGRKPTKDGSSGDNATDSFIKWKEDIALLRSYGAKAYRFSLSWSRVIDFRERGGNESAPDPVNEEGVKYYREFIEELVRSGITPCVTLYHWDLPQALVDRYGGWLNRKVVDDFVHYAQVCFNAFGDIVKHWITLNEPWCISGLGYGYGVHAPGRSSDRTKSPEGDTSTEPWIVAHNLILSHSHAVKYFRDNILRTQGGTIGITLDCGGFIPYDDKPENVRATQRSYDSRLGWFADPIYKGHYPASMREMLKERLPEFTTEEISIVKGSSDFFGLNTYTTNLVQDGSTDELNGKTKTTFTRPDGTQLGTQAHVPWLQTYPPGFRLLLNYIWKTYGKAIYVTENGFAAKSDLLLPIPDVVHDTDRVEYFQGYTDALLQAIHTDGVVIKSYFAWSLLDNFEWADGYTTRFGVTFVDYETQKRYPKDSAQFLKKVQ</sequence>
<dbReference type="PANTHER" id="PTHR10353">
    <property type="entry name" value="GLYCOSYL HYDROLASE"/>
    <property type="match status" value="1"/>
</dbReference>
<evidence type="ECO:0000256" key="2">
    <source>
        <dbReference type="ARBA" id="ARBA00010838"/>
    </source>
</evidence>
<dbReference type="Gene3D" id="3.20.20.80">
    <property type="entry name" value="Glycosidases"/>
    <property type="match status" value="1"/>
</dbReference>
<keyword evidence="7 12" id="KW-0326">Glycosidase</keyword>
<dbReference type="PANTHER" id="PTHR10353:SF36">
    <property type="entry name" value="LP05116P"/>
    <property type="match status" value="1"/>
</dbReference>
<reference evidence="15" key="1">
    <citation type="journal article" date="2014" name="Proc. Natl. Acad. Sci. U.S.A.">
        <title>Extensive sampling of basidiomycete genomes demonstrates inadequacy of the white-rot/brown-rot paradigm for wood decay fungi.</title>
        <authorList>
            <person name="Riley R."/>
            <person name="Salamov A.A."/>
            <person name="Brown D.W."/>
            <person name="Nagy L.G."/>
            <person name="Floudas D."/>
            <person name="Held B.W."/>
            <person name="Levasseur A."/>
            <person name="Lombard V."/>
            <person name="Morin E."/>
            <person name="Otillar R."/>
            <person name="Lindquist E.A."/>
            <person name="Sun H."/>
            <person name="LaButti K.M."/>
            <person name="Schmutz J."/>
            <person name="Jabbour D."/>
            <person name="Luo H."/>
            <person name="Baker S.E."/>
            <person name="Pisabarro A.G."/>
            <person name="Walton J.D."/>
            <person name="Blanchette R.A."/>
            <person name="Henrissat B."/>
            <person name="Martin F."/>
            <person name="Cullen D."/>
            <person name="Hibbett D.S."/>
            <person name="Grigoriev I.V."/>
        </authorList>
    </citation>
    <scope>NUCLEOTIDE SEQUENCE [LARGE SCALE GENOMIC DNA]</scope>
    <source>
        <strain evidence="15">CBS 339.88</strain>
    </source>
</reference>
<name>A0A067SNU8_GALM3</name>
<dbReference type="InterPro" id="IPR018120">
    <property type="entry name" value="Glyco_hydro_1_AS"/>
</dbReference>
<dbReference type="GO" id="GO:0030245">
    <property type="term" value="P:cellulose catabolic process"/>
    <property type="evidence" value="ECO:0007669"/>
    <property type="project" value="UniProtKB-KW"/>
</dbReference>
<evidence type="ECO:0000256" key="8">
    <source>
        <dbReference type="ARBA" id="ARBA00023326"/>
    </source>
</evidence>
<dbReference type="InterPro" id="IPR001360">
    <property type="entry name" value="Glyco_hydro_1"/>
</dbReference>
<evidence type="ECO:0000256" key="10">
    <source>
        <dbReference type="PROSITE-ProRule" id="PRU10055"/>
    </source>
</evidence>
<dbReference type="AlphaFoldDB" id="A0A067SNU8"/>
<comment type="function">
    <text evidence="9">Plays an important role in cellulose degradation. Shows hydrolytic activity against several glycosidic compounds.</text>
</comment>
<dbReference type="OrthoDB" id="65569at2759"/>
<evidence type="ECO:0000256" key="5">
    <source>
        <dbReference type="ARBA" id="ARBA00023001"/>
    </source>
</evidence>
<evidence type="ECO:0000313" key="15">
    <source>
        <dbReference type="Proteomes" id="UP000027222"/>
    </source>
</evidence>
<dbReference type="EMBL" id="KL142388">
    <property type="protein sequence ID" value="KDR72615.1"/>
    <property type="molecule type" value="Genomic_DNA"/>
</dbReference>
<evidence type="ECO:0000256" key="4">
    <source>
        <dbReference type="ARBA" id="ARBA00022801"/>
    </source>
</evidence>
<dbReference type="FunFam" id="3.20.20.80:FF:000011">
    <property type="entry name" value="Cytosolic beta-glucosidase"/>
    <property type="match status" value="1"/>
</dbReference>
<comment type="catalytic activity">
    <reaction evidence="1">
        <text>Hydrolysis of terminal, non-reducing beta-D-glucosyl residues with release of beta-D-glucose.</text>
        <dbReference type="EC" id="3.2.1.21"/>
    </reaction>
</comment>
<evidence type="ECO:0000256" key="13">
    <source>
        <dbReference type="SAM" id="MobiDB-lite"/>
    </source>
</evidence>
<keyword evidence="8" id="KW-0624">Polysaccharide degradation</keyword>
<dbReference type="SUPFAM" id="SSF51445">
    <property type="entry name" value="(Trans)glycosidases"/>
    <property type="match status" value="1"/>
</dbReference>
<dbReference type="STRING" id="685588.A0A067SNU8"/>
<keyword evidence="5" id="KW-0136">Cellulose degradation</keyword>
<evidence type="ECO:0000256" key="11">
    <source>
        <dbReference type="RuleBase" id="RU003690"/>
    </source>
</evidence>
<dbReference type="PROSITE" id="PS00653">
    <property type="entry name" value="GLYCOSYL_HYDROL_F1_2"/>
    <property type="match status" value="1"/>
</dbReference>
<dbReference type="PROSITE" id="PS00572">
    <property type="entry name" value="GLYCOSYL_HYDROL_F1_1"/>
    <property type="match status" value="1"/>
</dbReference>
<dbReference type="Proteomes" id="UP000027222">
    <property type="component" value="Unassembled WGS sequence"/>
</dbReference>
<proteinExistence type="inferred from homology"/>
<feature type="region of interest" description="Disordered" evidence="13">
    <location>
        <begin position="35"/>
        <end position="59"/>
    </location>
</feature>
<evidence type="ECO:0000256" key="1">
    <source>
        <dbReference type="ARBA" id="ARBA00000448"/>
    </source>
</evidence>
<evidence type="ECO:0000313" key="14">
    <source>
        <dbReference type="EMBL" id="KDR72615.1"/>
    </source>
</evidence>
<feature type="active site" description="Nucleophile" evidence="10">
    <location>
        <position position="386"/>
    </location>
</feature>
<dbReference type="GO" id="GO:0080079">
    <property type="term" value="F:cellobiose glucosidase activity"/>
    <property type="evidence" value="ECO:0007669"/>
    <property type="project" value="UniProtKB-ARBA"/>
</dbReference>
<dbReference type="EC" id="3.2.1.21" evidence="3"/>
<evidence type="ECO:0000256" key="7">
    <source>
        <dbReference type="ARBA" id="ARBA00023295"/>
    </source>
</evidence>
<comment type="similarity">
    <text evidence="2 11">Belongs to the glycosyl hydrolase 1 family.</text>
</comment>
<evidence type="ECO:0000256" key="6">
    <source>
        <dbReference type="ARBA" id="ARBA00023277"/>
    </source>
</evidence>
<accession>A0A067SNU8</accession>
<dbReference type="InterPro" id="IPR017853">
    <property type="entry name" value="GH"/>
</dbReference>
<dbReference type="Pfam" id="PF00232">
    <property type="entry name" value="Glyco_hydro_1"/>
    <property type="match status" value="1"/>
</dbReference>
<dbReference type="PRINTS" id="PR00131">
    <property type="entry name" value="GLHYDRLASE1"/>
</dbReference>
<evidence type="ECO:0000256" key="9">
    <source>
        <dbReference type="ARBA" id="ARBA00056775"/>
    </source>
</evidence>
<gene>
    <name evidence="14" type="ORF">GALMADRAFT_73712</name>
</gene>
<organism evidence="14 15">
    <name type="scientific">Galerina marginata (strain CBS 339.88)</name>
    <dbReference type="NCBI Taxonomy" id="685588"/>
    <lineage>
        <taxon>Eukaryota</taxon>
        <taxon>Fungi</taxon>
        <taxon>Dikarya</taxon>
        <taxon>Basidiomycota</taxon>
        <taxon>Agaricomycotina</taxon>
        <taxon>Agaricomycetes</taxon>
        <taxon>Agaricomycetidae</taxon>
        <taxon>Agaricales</taxon>
        <taxon>Agaricineae</taxon>
        <taxon>Strophariaceae</taxon>
        <taxon>Galerina</taxon>
    </lineage>
</organism>
<keyword evidence="6" id="KW-0119">Carbohydrate metabolism</keyword>
<dbReference type="HOGENOM" id="CLU_001859_1_2_1"/>
<protein>
    <recommendedName>
        <fullName evidence="3">beta-glucosidase</fullName>
        <ecNumber evidence="3">3.2.1.21</ecNumber>
    </recommendedName>
</protein>
<evidence type="ECO:0000256" key="12">
    <source>
        <dbReference type="RuleBase" id="RU004468"/>
    </source>
</evidence>
<dbReference type="InterPro" id="IPR033132">
    <property type="entry name" value="GH_1_N_CS"/>
</dbReference>
<keyword evidence="15" id="KW-1185">Reference proteome</keyword>
<evidence type="ECO:0000256" key="3">
    <source>
        <dbReference type="ARBA" id="ARBA00012744"/>
    </source>
</evidence>